<dbReference type="AlphaFoldDB" id="Q3BK57"/>
<proteinExistence type="predicted"/>
<gene>
    <name evidence="1" type="ORF">mgI588</name>
    <name evidence="2" type="ORF">MGR_4165</name>
</gene>
<sequence length="58" mass="6257">MTPSLVPVVLTGESLPLTVPISADERVKIELAGGYRVRVGGGVDTSILRRVLDVLERR</sequence>
<dbReference type="EMBL" id="AM085146">
    <property type="protein sequence ID" value="CAJ30185.1"/>
    <property type="molecule type" value="Genomic_DNA"/>
</dbReference>
<organism evidence="1">
    <name type="scientific">Magnetospirillum gryphiswaldense</name>
    <dbReference type="NCBI Taxonomy" id="55518"/>
    <lineage>
        <taxon>Bacteria</taxon>
        <taxon>Pseudomonadati</taxon>
        <taxon>Pseudomonadota</taxon>
        <taxon>Alphaproteobacteria</taxon>
        <taxon>Rhodospirillales</taxon>
        <taxon>Rhodospirillaceae</taxon>
        <taxon>Magnetospirillum</taxon>
    </lineage>
</organism>
<name>Q3BK57_9PROT</name>
<dbReference type="EMBL" id="CU459003">
    <property type="protein sequence ID" value="CAM78097.1"/>
    <property type="molecule type" value="Genomic_DNA"/>
</dbReference>
<evidence type="ECO:0000313" key="1">
    <source>
        <dbReference type="EMBL" id="CAJ30185.1"/>
    </source>
</evidence>
<accession>Q3BK57</accession>
<evidence type="ECO:0000313" key="2">
    <source>
        <dbReference type="EMBL" id="CAM78097.1"/>
    </source>
</evidence>
<reference evidence="1" key="1">
    <citation type="journal article" date="2005" name="J. Bacteriol.">
        <title>A hypervariable 130-kilobase genomic region of Magnetospirillum gryphiswaldense comprises a magnetosome island which undergoes frequent rearrangements during stationary growth.</title>
        <authorList>
            <person name="Ullrich S."/>
            <person name="Kube M."/>
            <person name="Schuebbe S."/>
            <person name="Reinhardt R."/>
            <person name="Schueler D."/>
        </authorList>
    </citation>
    <scope>NUCLEOTIDE SEQUENCE</scope>
    <source>
        <strain evidence="1">MSR-1</strain>
    </source>
</reference>
<protein>
    <submittedName>
        <fullName evidence="1">Uncharacterized protein</fullName>
    </submittedName>
</protein>
<reference evidence="2" key="2">
    <citation type="journal article" date="2007" name="J. Bacteriol.">
        <title>Comparative genome analysis of four magnetotactic bacteria reveals a complex set of group-specific genes implicated in magnetosome biomineralization and function.</title>
        <authorList>
            <person name="Richter M."/>
            <person name="Kube M."/>
            <person name="Bazylinski D.A."/>
            <person name="Lombardot T."/>
            <person name="Gloeckner F.O."/>
            <person name="Reinhardt R."/>
            <person name="Schueler D."/>
        </authorList>
    </citation>
    <scope>NUCLEOTIDE SEQUENCE</scope>
    <source>
        <strain evidence="2">MSR-1</strain>
    </source>
</reference>